<dbReference type="AlphaFoldDB" id="A0A926D1C7"/>
<feature type="transmembrane region" description="Helical" evidence="2">
    <location>
        <begin position="12"/>
        <end position="29"/>
    </location>
</feature>
<feature type="transmembrane region" description="Helical" evidence="2">
    <location>
        <begin position="1174"/>
        <end position="1197"/>
    </location>
</feature>
<dbReference type="PRINTS" id="PR00702">
    <property type="entry name" value="ACRIFLAVINRP"/>
</dbReference>
<dbReference type="PANTHER" id="PTHR32063">
    <property type="match status" value="1"/>
</dbReference>
<feature type="transmembrane region" description="Helical" evidence="2">
    <location>
        <begin position="1095"/>
        <end position="1122"/>
    </location>
</feature>
<keyword evidence="2" id="KW-0472">Membrane</keyword>
<dbReference type="Proteomes" id="UP000654279">
    <property type="component" value="Unassembled WGS sequence"/>
</dbReference>
<dbReference type="Gene3D" id="1.20.1640.10">
    <property type="entry name" value="Multidrug efflux transporter AcrB transmembrane domain"/>
    <property type="match status" value="3"/>
</dbReference>
<feature type="transmembrane region" description="Helical" evidence="2">
    <location>
        <begin position="656"/>
        <end position="683"/>
    </location>
</feature>
<dbReference type="SUPFAM" id="SSF82866">
    <property type="entry name" value="Multidrug efflux transporter AcrB transmembrane domain"/>
    <property type="match status" value="2"/>
</dbReference>
<keyword evidence="2" id="KW-1133">Transmembrane helix</keyword>
<dbReference type="PANTHER" id="PTHR32063:SF0">
    <property type="entry name" value="SWARMING MOTILITY PROTEIN SWRC"/>
    <property type="match status" value="1"/>
</dbReference>
<dbReference type="GO" id="GO:0042910">
    <property type="term" value="F:xenobiotic transmembrane transporter activity"/>
    <property type="evidence" value="ECO:0007669"/>
    <property type="project" value="TreeGrafter"/>
</dbReference>
<sequence length="1219" mass="130760">MLSKFSVKKPMTIMVAVITVIVLGIISFTKMQTDLLPSINLPYVAVITTYPGASPEKVEQGVTKPLEAGLATTSGVEEVTSISSENMSMVVLKFTESTNMDSAMIEMSGKVDQIKGRLDDAVGTPQMMKINPDLMPVMVAAVDVDGLSQEEVSQLVSEEVIPSFERIDGVAQVSSMGLVEKQLKVTLNQEKIDAINDTILRSVDSKLADTKKELDEGEAKLKDAKSQLESQNKTQTQKLLDAEEQLNEGRSQLTSGREQLNSALSQAADKRAELETQKQLADVAIQKMQEQGLEVPQELLDTQTQLAAGMEAADAGIAQIQQQLEALKSKESELNKGQTQLEQGKLALSQGIATAQAQLLVQEGKLAEGRAQFDQASEGAYEQANLSGQLTKDTIGQILSAQNFSMPAGNIVEDETAYAVKVGDLFENEEDLSSLVLFNLGLDELDTVTLADVADISFTDNSGEMYAKINGNDGILLTFSKQSTASTVEVSDKLRGQMEKLEQEYEGMHLTALSDQGVYINIVVNSVMENLLWGGLLAILILLVFLRNVRPTIVIALSIPISLLFAIALMYFTGVTLNIISLAGLALGVGMLVDNSIVVIENIYRMRAQGLSAAKAAVRGAGQVAAAVTASTLTTVCVFLPIVFTEGLSRELFTDMGLTIAYSLVASLIVSLTLVPALSSWLLKKPEKKGHRLFDKFTAAYGKLLALALRRKSVVLILALVLLGVSIYGSVQMGTSFMPESDSNQIAVTMEMPKDSTTQETRDMADKVAGIVAELPGVDTVGAMEGGGLMSGSSSGGAISMYVILDEQRDQNSKAIAQNIIDATSELPCEITASGTGMDSMTEMMGGSGIQIDISGDDMDQLKAIAKDVTAMLSEVEGTQEISDGMEDAEMETRVSVDKNKAMEYGLTTAQVYQQLAAKLVTETTATTVTLGGEDYPLIVADDPGAALTRETLGELTLSGTKDGEAVDVPLQDIAQITQAQGLTSINHENQTRLLSVTAAVDAQHNIGLVSRQVESKLADYEVPEGYEIVIAGETEMINDTLEQLVLMVVLAVVLIYLIMVAQFQSLLSPFIVMFTMPLAFTGGLLALWMCGMEISMISMLGFLVLAGIVVNNGIVFIDYVNQLRASGMERRDALVRAGQTRLRPILMTALTTILGLTTMAMGIGMGAEMIQPMAVVTIGGLSYATLLTLFVVPALYDIMQRRPVKNVQLEGEQVDQAL</sequence>
<feature type="transmembrane region" description="Helical" evidence="2">
    <location>
        <begin position="713"/>
        <end position="731"/>
    </location>
</feature>
<feature type="transmembrane region" description="Helical" evidence="2">
    <location>
        <begin position="530"/>
        <end position="546"/>
    </location>
</feature>
<dbReference type="Gene3D" id="3.30.70.1440">
    <property type="entry name" value="Multidrug efflux transporter AcrB pore domain"/>
    <property type="match status" value="1"/>
</dbReference>
<accession>A0A926D1C7</accession>
<evidence type="ECO:0000256" key="2">
    <source>
        <dbReference type="SAM" id="Phobius"/>
    </source>
</evidence>
<feature type="transmembrane region" description="Helical" evidence="2">
    <location>
        <begin position="624"/>
        <end position="644"/>
    </location>
</feature>
<keyword evidence="1" id="KW-0175">Coiled coil</keyword>
<dbReference type="SUPFAM" id="SSF82714">
    <property type="entry name" value="Multidrug efflux transporter AcrB TolC docking domain, DN and DC subdomains"/>
    <property type="match status" value="2"/>
</dbReference>
<keyword evidence="4" id="KW-1185">Reference proteome</keyword>
<feature type="transmembrane region" description="Helical" evidence="2">
    <location>
        <begin position="1143"/>
        <end position="1168"/>
    </location>
</feature>
<feature type="transmembrane region" description="Helical" evidence="2">
    <location>
        <begin position="1071"/>
        <end position="1089"/>
    </location>
</feature>
<evidence type="ECO:0000256" key="1">
    <source>
        <dbReference type="SAM" id="Coils"/>
    </source>
</evidence>
<feature type="transmembrane region" description="Helical" evidence="2">
    <location>
        <begin position="553"/>
        <end position="573"/>
    </location>
</feature>
<dbReference type="Gene3D" id="3.30.70.1430">
    <property type="entry name" value="Multidrug efflux transporter AcrB pore domain"/>
    <property type="match status" value="2"/>
</dbReference>
<evidence type="ECO:0000313" key="3">
    <source>
        <dbReference type="EMBL" id="MBC8528525.1"/>
    </source>
</evidence>
<name>A0A926D1C7_9FIRM</name>
<dbReference type="InterPro" id="IPR027463">
    <property type="entry name" value="AcrB_DN_DC_subdom"/>
</dbReference>
<feature type="transmembrane region" description="Helical" evidence="2">
    <location>
        <begin position="579"/>
        <end position="604"/>
    </location>
</feature>
<dbReference type="Gene3D" id="3.30.70.1320">
    <property type="entry name" value="Multidrug efflux transporter AcrB pore domain like"/>
    <property type="match status" value="2"/>
</dbReference>
<organism evidence="3 4">
    <name type="scientific">Luoshenia tenuis</name>
    <dbReference type="NCBI Taxonomy" id="2763654"/>
    <lineage>
        <taxon>Bacteria</taxon>
        <taxon>Bacillati</taxon>
        <taxon>Bacillota</taxon>
        <taxon>Clostridia</taxon>
        <taxon>Christensenellales</taxon>
        <taxon>Christensenellaceae</taxon>
        <taxon>Luoshenia</taxon>
    </lineage>
</organism>
<dbReference type="Gene3D" id="3.30.2090.10">
    <property type="entry name" value="Multidrug efflux transporter AcrB TolC docking domain, DN and DC subdomains"/>
    <property type="match status" value="3"/>
</dbReference>
<dbReference type="SUPFAM" id="SSF82693">
    <property type="entry name" value="Multidrug efflux transporter AcrB pore domain, PN1, PN2, PC1 and PC2 subdomains"/>
    <property type="match status" value="3"/>
</dbReference>
<dbReference type="RefSeq" id="WP_249284519.1">
    <property type="nucleotide sequence ID" value="NZ_JACRSO010000001.1"/>
</dbReference>
<dbReference type="InterPro" id="IPR001036">
    <property type="entry name" value="Acrflvin-R"/>
</dbReference>
<comment type="caution">
    <text evidence="3">The sequence shown here is derived from an EMBL/GenBank/DDBJ whole genome shotgun (WGS) entry which is preliminary data.</text>
</comment>
<dbReference type="EMBL" id="JACRSO010000001">
    <property type="protein sequence ID" value="MBC8528525.1"/>
    <property type="molecule type" value="Genomic_DNA"/>
</dbReference>
<evidence type="ECO:0000313" key="4">
    <source>
        <dbReference type="Proteomes" id="UP000654279"/>
    </source>
</evidence>
<feature type="coiled-coil region" evidence="1">
    <location>
        <begin position="200"/>
        <end position="340"/>
    </location>
</feature>
<gene>
    <name evidence="3" type="ORF">H8699_03620</name>
</gene>
<feature type="transmembrane region" description="Helical" evidence="2">
    <location>
        <begin position="1045"/>
        <end position="1064"/>
    </location>
</feature>
<dbReference type="Pfam" id="PF00873">
    <property type="entry name" value="ACR_tran"/>
    <property type="match status" value="2"/>
</dbReference>
<proteinExistence type="predicted"/>
<protein>
    <submittedName>
        <fullName evidence="3">Efflux RND transporter permease subunit</fullName>
    </submittedName>
</protein>
<keyword evidence="2" id="KW-0812">Transmembrane</keyword>
<reference evidence="3" key="1">
    <citation type="submission" date="2020-08" db="EMBL/GenBank/DDBJ databases">
        <title>Genome public.</title>
        <authorList>
            <person name="Liu C."/>
            <person name="Sun Q."/>
        </authorList>
    </citation>
    <scope>NUCLEOTIDE SEQUENCE</scope>
    <source>
        <strain evidence="3">NSJ-44</strain>
    </source>
</reference>
<dbReference type="GO" id="GO:0005886">
    <property type="term" value="C:plasma membrane"/>
    <property type="evidence" value="ECO:0007669"/>
    <property type="project" value="TreeGrafter"/>
</dbReference>